<evidence type="ECO:0000256" key="1">
    <source>
        <dbReference type="ARBA" id="ARBA00004533"/>
    </source>
</evidence>
<dbReference type="InterPro" id="IPR004960">
    <property type="entry name" value="LipA_acyltrans"/>
</dbReference>
<keyword evidence="2" id="KW-1003">Cell membrane</keyword>
<evidence type="ECO:0000256" key="5">
    <source>
        <dbReference type="ARBA" id="ARBA00023136"/>
    </source>
</evidence>
<dbReference type="PANTHER" id="PTHR30606">
    <property type="entry name" value="LIPID A BIOSYNTHESIS LAUROYL ACYLTRANSFERASE"/>
    <property type="match status" value="1"/>
</dbReference>
<dbReference type="GO" id="GO:0016746">
    <property type="term" value="F:acyltransferase activity"/>
    <property type="evidence" value="ECO:0007669"/>
    <property type="project" value="UniProtKB-KW"/>
</dbReference>
<feature type="chain" id="PRO_5012498084" description="Lipid A biosynthesis lauroyl acyltransferase" evidence="7">
    <location>
        <begin position="16"/>
        <end position="340"/>
    </location>
</feature>
<evidence type="ECO:0008006" key="10">
    <source>
        <dbReference type="Google" id="ProtNLM"/>
    </source>
</evidence>
<evidence type="ECO:0000256" key="2">
    <source>
        <dbReference type="ARBA" id="ARBA00022475"/>
    </source>
</evidence>
<sequence length="340" mass="36965">MLLLGRIAMARLALALPTAASRNAKEQFATSVGVAFPHLSEQAKAALYVRHQLSMRKFMLMKEHMSGLSAGQLSDFIERNVQVDGKVQLDAVKQSAAPVIFVTPHYGNFPAGCLKLIKEIGHAKTVNAFYNPPSKNRTSEGFETLLKGLGYGFNALFNDQTAVIKALRVLKRGEALTMMPDVFDISGHALYVPFFGRLVPAMAGTALFALKSRATVIVGYNCPGDGLASTLKLGRPLVFERSGDLEADIAGLTAAIFRELEAQIRHSPEHWFYLQGIGDLLADRLVSSAGDGREWLETLAASTCHFSALLPDWPAILREIKTMQSAGPCPDTMHAIPREA</sequence>
<comment type="subcellular location">
    <subcellularLocation>
        <location evidence="1">Cell inner membrane</location>
    </subcellularLocation>
</comment>
<dbReference type="Proteomes" id="UP000092634">
    <property type="component" value="Unassembled WGS sequence"/>
</dbReference>
<evidence type="ECO:0000256" key="4">
    <source>
        <dbReference type="ARBA" id="ARBA00022679"/>
    </source>
</evidence>
<dbReference type="AlphaFoldDB" id="A0A1E8PJW4"/>
<keyword evidence="3" id="KW-0997">Cell inner membrane</keyword>
<dbReference type="CDD" id="cd07984">
    <property type="entry name" value="LPLAT_LABLAT-like"/>
    <property type="match status" value="1"/>
</dbReference>
<keyword evidence="6" id="KW-0012">Acyltransferase</keyword>
<accession>A0A1E8PJW4</accession>
<protein>
    <recommendedName>
        <fullName evidence="10">Lipid A biosynthesis lauroyl acyltransferase</fullName>
    </recommendedName>
</protein>
<dbReference type="PANTHER" id="PTHR30606:SF10">
    <property type="entry name" value="PHOSPHATIDYLINOSITOL MANNOSIDE ACYLTRANSFERASE"/>
    <property type="match status" value="1"/>
</dbReference>
<comment type="caution">
    <text evidence="8">The sequence shown here is derived from an EMBL/GenBank/DDBJ whole genome shotgun (WGS) entry which is preliminary data.</text>
</comment>
<dbReference type="EMBL" id="MAQB02000012">
    <property type="protein sequence ID" value="OFJ46515.1"/>
    <property type="molecule type" value="Genomic_DNA"/>
</dbReference>
<evidence type="ECO:0000256" key="6">
    <source>
        <dbReference type="ARBA" id="ARBA00023315"/>
    </source>
</evidence>
<feature type="signal peptide" evidence="7">
    <location>
        <begin position="1"/>
        <end position="15"/>
    </location>
</feature>
<dbReference type="GO" id="GO:0009247">
    <property type="term" value="P:glycolipid biosynthetic process"/>
    <property type="evidence" value="ECO:0007669"/>
    <property type="project" value="UniProtKB-ARBA"/>
</dbReference>
<name>A0A1E8PJW4_9BURK</name>
<dbReference type="GO" id="GO:0005886">
    <property type="term" value="C:plasma membrane"/>
    <property type="evidence" value="ECO:0007669"/>
    <property type="project" value="UniProtKB-SubCell"/>
</dbReference>
<reference evidence="8 9" key="1">
    <citation type="submission" date="2016-10" db="EMBL/GenBank/DDBJ databases">
        <title>Updated version of Genome Assembly of Janthinobacterium lividum ERGS5:01.</title>
        <authorList>
            <person name="Kumar R."/>
            <person name="Acharya V."/>
            <person name="Singh D."/>
        </authorList>
    </citation>
    <scope>NUCLEOTIDE SEQUENCE [LARGE SCALE GENOMIC DNA]</scope>
    <source>
        <strain evidence="8 9">ERGS5:01</strain>
    </source>
</reference>
<keyword evidence="5" id="KW-0472">Membrane</keyword>
<dbReference type="Pfam" id="PF03279">
    <property type="entry name" value="Lip_A_acyltrans"/>
    <property type="match status" value="1"/>
</dbReference>
<proteinExistence type="predicted"/>
<evidence type="ECO:0000313" key="9">
    <source>
        <dbReference type="Proteomes" id="UP000092634"/>
    </source>
</evidence>
<evidence type="ECO:0000256" key="3">
    <source>
        <dbReference type="ARBA" id="ARBA00022519"/>
    </source>
</evidence>
<gene>
    <name evidence="8" type="ORF">BA896_020830</name>
</gene>
<organism evidence="8 9">
    <name type="scientific">Janthinobacterium lividum</name>
    <dbReference type="NCBI Taxonomy" id="29581"/>
    <lineage>
        <taxon>Bacteria</taxon>
        <taxon>Pseudomonadati</taxon>
        <taxon>Pseudomonadota</taxon>
        <taxon>Betaproteobacteria</taxon>
        <taxon>Burkholderiales</taxon>
        <taxon>Oxalobacteraceae</taxon>
        <taxon>Janthinobacterium</taxon>
    </lineage>
</organism>
<evidence type="ECO:0000313" key="8">
    <source>
        <dbReference type="EMBL" id="OFJ46515.1"/>
    </source>
</evidence>
<evidence type="ECO:0000256" key="7">
    <source>
        <dbReference type="SAM" id="SignalP"/>
    </source>
</evidence>
<keyword evidence="7" id="KW-0732">Signal</keyword>
<keyword evidence="4" id="KW-0808">Transferase</keyword>